<evidence type="ECO:0000313" key="2">
    <source>
        <dbReference type="EMBL" id="GAA4117630.1"/>
    </source>
</evidence>
<dbReference type="RefSeq" id="WP_344733051.1">
    <property type="nucleotide sequence ID" value="NZ_BAAAZH010000012.1"/>
</dbReference>
<evidence type="ECO:0000259" key="1">
    <source>
        <dbReference type="Pfam" id="PF20537"/>
    </source>
</evidence>
<feature type="domain" description="DUF6752" evidence="1">
    <location>
        <begin position="22"/>
        <end position="74"/>
    </location>
</feature>
<protein>
    <recommendedName>
        <fullName evidence="1">DUF6752 domain-containing protein</fullName>
    </recommendedName>
</protein>
<sequence>MNRLRLAWRKLQRARQRPWTTRARLAALEAEVQENRQLNRRIAELTDVVAELLVPLAERDEAQARELLARYRVSIGQ</sequence>
<proteinExistence type="predicted"/>
<name>A0ABP7XHR6_9ACTN</name>
<keyword evidence="3" id="KW-1185">Reference proteome</keyword>
<dbReference type="InterPro" id="IPR046640">
    <property type="entry name" value="DUF6752"/>
</dbReference>
<accession>A0ABP7XHR6</accession>
<reference evidence="3" key="1">
    <citation type="journal article" date="2019" name="Int. J. Syst. Evol. Microbiol.">
        <title>The Global Catalogue of Microorganisms (GCM) 10K type strain sequencing project: providing services to taxonomists for standard genome sequencing and annotation.</title>
        <authorList>
            <consortium name="The Broad Institute Genomics Platform"/>
            <consortium name="The Broad Institute Genome Sequencing Center for Infectious Disease"/>
            <person name="Wu L."/>
            <person name="Ma J."/>
        </authorList>
    </citation>
    <scope>NUCLEOTIDE SEQUENCE [LARGE SCALE GENOMIC DNA]</scope>
    <source>
        <strain evidence="3">JCM 16703</strain>
    </source>
</reference>
<organism evidence="2 3">
    <name type="scientific">Nocardioides fonticola</name>
    <dbReference type="NCBI Taxonomy" id="450363"/>
    <lineage>
        <taxon>Bacteria</taxon>
        <taxon>Bacillati</taxon>
        <taxon>Actinomycetota</taxon>
        <taxon>Actinomycetes</taxon>
        <taxon>Propionibacteriales</taxon>
        <taxon>Nocardioidaceae</taxon>
        <taxon>Nocardioides</taxon>
    </lineage>
</organism>
<dbReference type="EMBL" id="BAAAZH010000012">
    <property type="protein sequence ID" value="GAA4117630.1"/>
    <property type="molecule type" value="Genomic_DNA"/>
</dbReference>
<gene>
    <name evidence="2" type="ORF">GCM10022215_18530</name>
</gene>
<dbReference type="Proteomes" id="UP001501495">
    <property type="component" value="Unassembled WGS sequence"/>
</dbReference>
<evidence type="ECO:0000313" key="3">
    <source>
        <dbReference type="Proteomes" id="UP001501495"/>
    </source>
</evidence>
<dbReference type="Pfam" id="PF20537">
    <property type="entry name" value="DUF6752"/>
    <property type="match status" value="1"/>
</dbReference>
<comment type="caution">
    <text evidence="2">The sequence shown here is derived from an EMBL/GenBank/DDBJ whole genome shotgun (WGS) entry which is preliminary data.</text>
</comment>